<dbReference type="AlphaFoldDB" id="X1VXW0"/>
<dbReference type="EMBL" id="BARW01035978">
    <property type="protein sequence ID" value="GAJ24026.1"/>
    <property type="molecule type" value="Genomic_DNA"/>
</dbReference>
<protein>
    <submittedName>
        <fullName evidence="1">Uncharacterized protein</fullName>
    </submittedName>
</protein>
<feature type="non-terminal residue" evidence="1">
    <location>
        <position position="42"/>
    </location>
</feature>
<comment type="caution">
    <text evidence="1">The sequence shown here is derived from an EMBL/GenBank/DDBJ whole genome shotgun (WGS) entry which is preliminary data.</text>
</comment>
<gene>
    <name evidence="1" type="ORF">S12H4_55986</name>
</gene>
<reference evidence="1" key="1">
    <citation type="journal article" date="2014" name="Front. Microbiol.">
        <title>High frequency of phylogenetically diverse reductive dehalogenase-homologous genes in deep subseafloor sedimentary metagenomes.</title>
        <authorList>
            <person name="Kawai M."/>
            <person name="Futagami T."/>
            <person name="Toyoda A."/>
            <person name="Takaki Y."/>
            <person name="Nishi S."/>
            <person name="Hori S."/>
            <person name="Arai W."/>
            <person name="Tsubouchi T."/>
            <person name="Morono Y."/>
            <person name="Uchiyama I."/>
            <person name="Ito T."/>
            <person name="Fujiyama A."/>
            <person name="Inagaki F."/>
            <person name="Takami H."/>
        </authorList>
    </citation>
    <scope>NUCLEOTIDE SEQUENCE</scope>
    <source>
        <strain evidence="1">Expedition CK06-06</strain>
    </source>
</reference>
<name>X1VXW0_9ZZZZ</name>
<accession>X1VXW0</accession>
<evidence type="ECO:0000313" key="1">
    <source>
        <dbReference type="EMBL" id="GAJ24026.1"/>
    </source>
</evidence>
<proteinExistence type="predicted"/>
<sequence>MPGDTLDHVWLLQGLEPDRHIWYYLFAPLGPYGLEIQGPLMH</sequence>
<organism evidence="1">
    <name type="scientific">marine sediment metagenome</name>
    <dbReference type="NCBI Taxonomy" id="412755"/>
    <lineage>
        <taxon>unclassified sequences</taxon>
        <taxon>metagenomes</taxon>
        <taxon>ecological metagenomes</taxon>
    </lineage>
</organism>